<dbReference type="InterPro" id="IPR041581">
    <property type="entry name" value="Glyoxalase_6"/>
</dbReference>
<dbReference type="Gene3D" id="3.10.180.10">
    <property type="entry name" value="2,3-Dihydroxybiphenyl 1,2-Dioxygenase, domain 1"/>
    <property type="match status" value="1"/>
</dbReference>
<accession>A0AA90KBP5</accession>
<protein>
    <submittedName>
        <fullName evidence="2">VOC family protein</fullName>
    </submittedName>
</protein>
<dbReference type="EMBL" id="JABXJJ020000048">
    <property type="protein sequence ID" value="MDI5973602.1"/>
    <property type="molecule type" value="Genomic_DNA"/>
</dbReference>
<reference evidence="2" key="1">
    <citation type="submission" date="2023-05" db="EMBL/GenBank/DDBJ databases">
        <title>Streptantibioticus silvisoli sp. nov., acidotolerant actinomycetes 1 from pine litter.</title>
        <authorList>
            <person name="Swiecimska M."/>
            <person name="Golinska P."/>
            <person name="Sangal V."/>
            <person name="Wachnowicz B."/>
            <person name="Goodfellow M."/>
        </authorList>
    </citation>
    <scope>NUCLEOTIDE SEQUENCE</scope>
    <source>
        <strain evidence="2">SL13</strain>
    </source>
</reference>
<dbReference type="PANTHER" id="PTHR35908">
    <property type="entry name" value="HYPOTHETICAL FUSION PROTEIN"/>
    <property type="match status" value="1"/>
</dbReference>
<dbReference type="PANTHER" id="PTHR35908:SF1">
    <property type="entry name" value="CONSERVED PROTEIN"/>
    <property type="match status" value="1"/>
</dbReference>
<dbReference type="InterPro" id="IPR037523">
    <property type="entry name" value="VOC_core"/>
</dbReference>
<name>A0AA90KBP5_9ACTN</name>
<dbReference type="RefSeq" id="WP_271314157.1">
    <property type="nucleotide sequence ID" value="NZ_JABXJJ020000048.1"/>
</dbReference>
<proteinExistence type="predicted"/>
<evidence type="ECO:0000259" key="1">
    <source>
        <dbReference type="PROSITE" id="PS51819"/>
    </source>
</evidence>
<dbReference type="InterPro" id="IPR029068">
    <property type="entry name" value="Glyas_Bleomycin-R_OHBP_Dase"/>
</dbReference>
<dbReference type="CDD" id="cd06587">
    <property type="entry name" value="VOC"/>
    <property type="match status" value="1"/>
</dbReference>
<dbReference type="AlphaFoldDB" id="A0AA90KBP5"/>
<organism evidence="2">
    <name type="scientific">Streptantibioticus silvisoli</name>
    <dbReference type="NCBI Taxonomy" id="2705255"/>
    <lineage>
        <taxon>Bacteria</taxon>
        <taxon>Bacillati</taxon>
        <taxon>Actinomycetota</taxon>
        <taxon>Actinomycetes</taxon>
        <taxon>Kitasatosporales</taxon>
        <taxon>Streptomycetaceae</taxon>
        <taxon>Streptantibioticus</taxon>
    </lineage>
</organism>
<dbReference type="Pfam" id="PF18029">
    <property type="entry name" value="Glyoxalase_6"/>
    <property type="match status" value="1"/>
</dbReference>
<comment type="caution">
    <text evidence="2">The sequence shown here is derived from an EMBL/GenBank/DDBJ whole genome shotgun (WGS) entry which is preliminary data.</text>
</comment>
<evidence type="ECO:0000313" key="2">
    <source>
        <dbReference type="EMBL" id="MDI5973602.1"/>
    </source>
</evidence>
<gene>
    <name evidence="2" type="ORF">POF50_030410</name>
</gene>
<dbReference type="PROSITE" id="PS51819">
    <property type="entry name" value="VOC"/>
    <property type="match status" value="1"/>
</dbReference>
<dbReference type="SUPFAM" id="SSF54593">
    <property type="entry name" value="Glyoxalase/Bleomycin resistance protein/Dihydroxybiphenyl dioxygenase"/>
    <property type="match status" value="1"/>
</dbReference>
<feature type="domain" description="VOC" evidence="1">
    <location>
        <begin position="4"/>
        <end position="115"/>
    </location>
</feature>
<sequence length="127" mass="13914">MAIRLGSTVINCADIEVMTHFWSEALGLTPASRAPGDDFRVLHGDHGAVSLQVAATPVTARDQMHLDLYTDDQATEVRRLVLLGARHVRHVEDDPDDDYVVLADPEGNEFCVCAKPTDIAERPAPRP</sequence>